<organism evidence="4 5">
    <name type="scientific">Vibrio marinisediminis</name>
    <dbReference type="NCBI Taxonomy" id="2758441"/>
    <lineage>
        <taxon>Bacteria</taxon>
        <taxon>Pseudomonadati</taxon>
        <taxon>Pseudomonadota</taxon>
        <taxon>Gammaproteobacteria</taxon>
        <taxon>Vibrionales</taxon>
        <taxon>Vibrionaceae</taxon>
        <taxon>Vibrio</taxon>
    </lineage>
</organism>
<feature type="chain" id="PRO_5030556534" evidence="3">
    <location>
        <begin position="22"/>
        <end position="244"/>
    </location>
</feature>
<evidence type="ECO:0000256" key="2">
    <source>
        <dbReference type="ARBA" id="ARBA00022729"/>
    </source>
</evidence>
<sequence>MKAMRTLIAICITTASFAPQAEVGLNFNSNVVPLVVDNEESGLWAFSKPKFEVPNGTNQVVIRVSKLVDNNSGAKEKFNSDPFVVTFNAADTQVTLAMDAKITRLIHVEKFNENPKMKLTDSNGNVLDFKIDKLPSILGLGRDYVKELKKYNQENNIVTTSSSTSQASTVGQLAGSDASQMVSYWSKKATPQELEQFTNWVFENRQSTSVPALEGSKALEMMGYWYAEASPIERKSILAWLVSH</sequence>
<evidence type="ECO:0000256" key="1">
    <source>
        <dbReference type="ARBA" id="ARBA00008490"/>
    </source>
</evidence>
<dbReference type="Pfam" id="PF09829">
    <property type="entry name" value="DUF2057"/>
    <property type="match status" value="1"/>
</dbReference>
<keyword evidence="5" id="KW-1185">Reference proteome</keyword>
<evidence type="ECO:0000313" key="5">
    <source>
        <dbReference type="Proteomes" id="UP000571701"/>
    </source>
</evidence>
<name>A0A7W2FSE7_9VIBR</name>
<dbReference type="PANTHER" id="PTHR38108:SF1">
    <property type="entry name" value="UPF0319 PROTEIN YCCT"/>
    <property type="match status" value="1"/>
</dbReference>
<dbReference type="InterPro" id="IPR018635">
    <property type="entry name" value="UPF0319"/>
</dbReference>
<gene>
    <name evidence="4" type="ORF">H2O73_13755</name>
</gene>
<dbReference type="Proteomes" id="UP000571701">
    <property type="component" value="Unassembled WGS sequence"/>
</dbReference>
<comment type="caution">
    <text evidence="4">The sequence shown here is derived from an EMBL/GenBank/DDBJ whole genome shotgun (WGS) entry which is preliminary data.</text>
</comment>
<accession>A0A7W2FSE7</accession>
<dbReference type="EMBL" id="JACFYF010000008">
    <property type="protein sequence ID" value="MBA5763424.1"/>
    <property type="molecule type" value="Genomic_DNA"/>
</dbReference>
<reference evidence="4 5" key="1">
    <citation type="submission" date="2020-07" db="EMBL/GenBank/DDBJ databases">
        <title>Vibrio marinisediminis sp. nov., isolated from marine sediment.</title>
        <authorList>
            <person name="Ji X."/>
        </authorList>
    </citation>
    <scope>NUCLEOTIDE SEQUENCE [LARGE SCALE GENOMIC DNA]</scope>
    <source>
        <strain evidence="4 5">404</strain>
    </source>
</reference>
<feature type="signal peptide" evidence="3">
    <location>
        <begin position="1"/>
        <end position="21"/>
    </location>
</feature>
<comment type="similarity">
    <text evidence="1">Belongs to the UPF0319 family.</text>
</comment>
<protein>
    <submittedName>
        <fullName evidence="4">DUF2057 domain-containing protein</fullName>
    </submittedName>
</protein>
<dbReference type="PANTHER" id="PTHR38108">
    <property type="entry name" value="UPF0319 PROTEIN YCCT"/>
    <property type="match status" value="1"/>
</dbReference>
<dbReference type="AlphaFoldDB" id="A0A7W2FSE7"/>
<evidence type="ECO:0000313" key="4">
    <source>
        <dbReference type="EMBL" id="MBA5763424.1"/>
    </source>
</evidence>
<evidence type="ECO:0000256" key="3">
    <source>
        <dbReference type="SAM" id="SignalP"/>
    </source>
</evidence>
<proteinExistence type="inferred from homology"/>
<keyword evidence="2 3" id="KW-0732">Signal</keyword>